<evidence type="ECO:0000256" key="1">
    <source>
        <dbReference type="SAM" id="Phobius"/>
    </source>
</evidence>
<gene>
    <name evidence="2" type="ORF">FAM09_21215</name>
</gene>
<keyword evidence="3" id="KW-1185">Reference proteome</keyword>
<evidence type="ECO:0008006" key="4">
    <source>
        <dbReference type="Google" id="ProtNLM"/>
    </source>
</evidence>
<comment type="caution">
    <text evidence="2">The sequence shown here is derived from an EMBL/GenBank/DDBJ whole genome shotgun (WGS) entry which is preliminary data.</text>
</comment>
<protein>
    <recommendedName>
        <fullName evidence="4">Polyketide cyclase</fullName>
    </recommendedName>
</protein>
<dbReference type="Proteomes" id="UP000306918">
    <property type="component" value="Unassembled WGS sequence"/>
</dbReference>
<dbReference type="RefSeq" id="WP_136579155.1">
    <property type="nucleotide sequence ID" value="NZ_STFF01000006.1"/>
</dbReference>
<dbReference type="EMBL" id="STFF01000006">
    <property type="protein sequence ID" value="THU35914.1"/>
    <property type="molecule type" value="Genomic_DNA"/>
</dbReference>
<dbReference type="AlphaFoldDB" id="A0A4S8HPS4"/>
<feature type="transmembrane region" description="Helical" evidence="1">
    <location>
        <begin position="6"/>
        <end position="25"/>
    </location>
</feature>
<proteinExistence type="predicted"/>
<name>A0A4S8HPS4_9BACT</name>
<dbReference type="SUPFAM" id="SSF55961">
    <property type="entry name" value="Bet v1-like"/>
    <property type="match status" value="1"/>
</dbReference>
<keyword evidence="1" id="KW-0812">Transmembrane</keyword>
<organism evidence="2 3">
    <name type="scientific">Niastella caeni</name>
    <dbReference type="NCBI Taxonomy" id="2569763"/>
    <lineage>
        <taxon>Bacteria</taxon>
        <taxon>Pseudomonadati</taxon>
        <taxon>Bacteroidota</taxon>
        <taxon>Chitinophagia</taxon>
        <taxon>Chitinophagales</taxon>
        <taxon>Chitinophagaceae</taxon>
        <taxon>Niastella</taxon>
    </lineage>
</organism>
<reference evidence="2 3" key="1">
    <citation type="submission" date="2019-04" db="EMBL/GenBank/DDBJ databases">
        <title>Niastella caeni sp. nov., isolated from activated sludge.</title>
        <authorList>
            <person name="Sheng M."/>
        </authorList>
    </citation>
    <scope>NUCLEOTIDE SEQUENCE [LARGE SCALE GENOMIC DNA]</scope>
    <source>
        <strain evidence="2 3">HX-2-15</strain>
    </source>
</reference>
<dbReference type="OrthoDB" id="9807923at2"/>
<accession>A0A4S8HPS4</accession>
<evidence type="ECO:0000313" key="2">
    <source>
        <dbReference type="EMBL" id="THU35914.1"/>
    </source>
</evidence>
<evidence type="ECO:0000313" key="3">
    <source>
        <dbReference type="Proteomes" id="UP000306918"/>
    </source>
</evidence>
<keyword evidence="1" id="KW-0472">Membrane</keyword>
<keyword evidence="1" id="KW-1133">Transmembrane helix</keyword>
<sequence length="164" mass="18823">MRFVKLALISAVVLFIVIYLFSLIIPSQIRISRAVNIAAPRDSLVAAVTDLRQWQQWNELANNPGFTKSQFTDSVILSGQLKVSKQAKVGDTLFTTWQQQNARMLNSGFTWMGDDGQLVIQWYFDIKLRWYPWEKFGSIVFDKQLGPPMEKSLANLKKLLEKNP</sequence>